<evidence type="ECO:0000259" key="3">
    <source>
        <dbReference type="Pfam" id="PF03152"/>
    </source>
</evidence>
<feature type="domain" description="Ubiquitin fusion degradation protein UFD1 N-terminal subdomain 2" evidence="5">
    <location>
        <begin position="98"/>
        <end position="184"/>
    </location>
</feature>
<evidence type="ECO:0000256" key="2">
    <source>
        <dbReference type="ARBA" id="ARBA00022786"/>
    </source>
</evidence>
<dbReference type="InterPro" id="IPR004854">
    <property type="entry name" value="Ufd1-like"/>
</dbReference>
<evidence type="ECO:0000259" key="4">
    <source>
        <dbReference type="Pfam" id="PF16558"/>
    </source>
</evidence>
<sequence length="675" mass="75343">MEIPHFIRHLQVQVDPTLSGDRLILPVSLLNEILNLAGENTLPTPLQFLISRGRRRIYGSVKEFTALDSAVHVSVNMASSLESTNGDTVHVKWVELPKAESLKIVPLDEGYLQIQDMRATLEANLRRNYATLTRGETITIEYSIRNPSTGVNETTPLQFLVADFKPSGDGVLIINTDVEVDIEPLDAQQAEKAVKSKLAASAPTTNNVTLQWTSNTEPKASISASVHPNAYVYHQIKPLPNYEHYIVDIERISGDIDVFISMQQARPSELDHDYYNVESKSSSSTHISSSNMDPSLPMIYSGIRSASNVEAKYSLTIRPTNEAPAPRAQVDVFAMPVDEPPLNDDETTCSNCLQRIPKRTITMHEAFCLRNNAYCGRCKKVFKKGDYASHWHCDECDMAGNISEMDKHMSRIHTPLSCTCGKSLTLPELAQHKRESCPDRYIICKYCHLRLKAGPPSTSVKDWTLGLQLSQHESECGARTIECVTCKKPVQLKEVTSHMKIHDLEKRAMVMSGPTIKLCSNVECSNSVSEQYPNTLKLCQSCFAPFWSPRLDEGNKRLAQKLLETYHNQMTRGCGRSHCLNQHCRTFLKPSEEPDATESAVQALTMVKKSALVNQSNPECYLCVADAAVNKRRKMADELSVIYRVPLSSGIRALTMANDDQEKASEWIASATLPK</sequence>
<dbReference type="Gene3D" id="3.10.330.10">
    <property type="match status" value="1"/>
</dbReference>
<dbReference type="GO" id="GO:0034098">
    <property type="term" value="C:VCP-NPL4-UFD1 AAA ATPase complex"/>
    <property type="evidence" value="ECO:0007669"/>
    <property type="project" value="TreeGrafter"/>
</dbReference>
<feature type="domain" description="Ubiquitin fusion degradation protein UFD1 N-terminal subdomain 1" evidence="3">
    <location>
        <begin position="18"/>
        <end position="97"/>
    </location>
</feature>
<organism evidence="6 7">
    <name type="scientific">Synchytrium microbalum</name>
    <dbReference type="NCBI Taxonomy" id="1806994"/>
    <lineage>
        <taxon>Eukaryota</taxon>
        <taxon>Fungi</taxon>
        <taxon>Fungi incertae sedis</taxon>
        <taxon>Chytridiomycota</taxon>
        <taxon>Chytridiomycota incertae sedis</taxon>
        <taxon>Chytridiomycetes</taxon>
        <taxon>Synchytriales</taxon>
        <taxon>Synchytriaceae</taxon>
        <taxon>Synchytrium</taxon>
    </lineage>
</organism>
<dbReference type="RefSeq" id="XP_031023527.1">
    <property type="nucleotide sequence ID" value="XM_031170505.1"/>
</dbReference>
<dbReference type="Gene3D" id="6.10.130.10">
    <property type="entry name" value="Ubiquitin-protein ligase E3A, N-terminal zinc-binding domain (AZUL)"/>
    <property type="match status" value="1"/>
</dbReference>
<dbReference type="AlphaFoldDB" id="A0A507C2H3"/>
<dbReference type="InterPro" id="IPR055418">
    <property type="entry name" value="UFD1_N2"/>
</dbReference>
<reference evidence="6 7" key="1">
    <citation type="journal article" date="2019" name="Sci. Rep.">
        <title>Comparative genomics of chytrid fungi reveal insights into the obligate biotrophic and pathogenic lifestyle of Synchytrium endobioticum.</title>
        <authorList>
            <person name="van de Vossenberg B.T.L.H."/>
            <person name="Warris S."/>
            <person name="Nguyen H.D.T."/>
            <person name="van Gent-Pelzer M.P.E."/>
            <person name="Joly D.L."/>
            <person name="van de Geest H.C."/>
            <person name="Bonants P.J.M."/>
            <person name="Smith D.S."/>
            <person name="Levesque C.A."/>
            <person name="van der Lee T.A.J."/>
        </authorList>
    </citation>
    <scope>NUCLEOTIDE SEQUENCE [LARGE SCALE GENOMIC DNA]</scope>
    <source>
        <strain evidence="6 7">JEL517</strain>
    </source>
</reference>
<comment type="similarity">
    <text evidence="1">Belongs to the UFD1 family.</text>
</comment>
<accession>A0A507C2H3</accession>
<dbReference type="GO" id="GO:0031593">
    <property type="term" value="F:polyubiquitin modification-dependent protein binding"/>
    <property type="evidence" value="ECO:0007669"/>
    <property type="project" value="TreeGrafter"/>
</dbReference>
<dbReference type="InterPro" id="IPR042556">
    <property type="entry name" value="AZUL_sf"/>
</dbReference>
<evidence type="ECO:0000313" key="6">
    <source>
        <dbReference type="EMBL" id="TPX32284.1"/>
    </source>
</evidence>
<keyword evidence="7" id="KW-1185">Reference proteome</keyword>
<dbReference type="STRING" id="1806994.A0A507C2H3"/>
<dbReference type="Gene3D" id="2.40.40.50">
    <property type="entry name" value="Ubiquitin fusion degradation protein UFD1, N-terminal domain"/>
    <property type="match status" value="1"/>
</dbReference>
<dbReference type="PANTHER" id="PTHR12555:SF15">
    <property type="entry name" value="FUSION DEGRADATION PROTEIN (UFD1), PUTATIVE (AFU_ORTHOLOGUE AFUA_4G04640)-RELATED"/>
    <property type="match status" value="1"/>
</dbReference>
<dbReference type="InterPro" id="IPR032353">
    <property type="entry name" value="AZUL"/>
</dbReference>
<protein>
    <submittedName>
        <fullName evidence="6">Uncharacterized protein</fullName>
    </submittedName>
</protein>
<dbReference type="Proteomes" id="UP000319731">
    <property type="component" value="Unassembled WGS sequence"/>
</dbReference>
<dbReference type="GO" id="GO:0006511">
    <property type="term" value="P:ubiquitin-dependent protein catabolic process"/>
    <property type="evidence" value="ECO:0007669"/>
    <property type="project" value="InterPro"/>
</dbReference>
<dbReference type="Pfam" id="PF03152">
    <property type="entry name" value="UFD1_N1"/>
    <property type="match status" value="1"/>
</dbReference>
<proteinExistence type="inferred from homology"/>
<gene>
    <name evidence="6" type="ORF">SmJEL517_g04577</name>
</gene>
<dbReference type="InterPro" id="IPR042299">
    <property type="entry name" value="Ufd1-like_Nn"/>
</dbReference>
<feature type="domain" description="Ubiquitin-protein ligase E3A N-terminal zinc-binding" evidence="4">
    <location>
        <begin position="559"/>
        <end position="609"/>
    </location>
</feature>
<dbReference type="Pfam" id="PF23580">
    <property type="entry name" value="Znf_XAF1_N"/>
    <property type="match status" value="1"/>
</dbReference>
<dbReference type="Pfam" id="PF24842">
    <property type="entry name" value="UFD1_N2"/>
    <property type="match status" value="1"/>
</dbReference>
<dbReference type="GeneID" id="42005802"/>
<dbReference type="OrthoDB" id="193703at2759"/>
<comment type="caution">
    <text evidence="6">The sequence shown here is derived from an EMBL/GenBank/DDBJ whole genome shotgun (WGS) entry which is preliminary data.</text>
</comment>
<dbReference type="InterPro" id="IPR055417">
    <property type="entry name" value="UFD1_N1"/>
</dbReference>
<dbReference type="EMBL" id="QEAO01000032">
    <property type="protein sequence ID" value="TPX32284.1"/>
    <property type="molecule type" value="Genomic_DNA"/>
</dbReference>
<evidence type="ECO:0000256" key="1">
    <source>
        <dbReference type="ARBA" id="ARBA00006043"/>
    </source>
</evidence>
<dbReference type="Pfam" id="PF16558">
    <property type="entry name" value="AZUL"/>
    <property type="match status" value="1"/>
</dbReference>
<dbReference type="PANTHER" id="PTHR12555">
    <property type="entry name" value="UBIQUITIN FUSION DEGRADATON PROTEIN 1"/>
    <property type="match status" value="1"/>
</dbReference>
<dbReference type="GO" id="GO:0036503">
    <property type="term" value="P:ERAD pathway"/>
    <property type="evidence" value="ECO:0007669"/>
    <property type="project" value="TreeGrafter"/>
</dbReference>
<evidence type="ECO:0000313" key="7">
    <source>
        <dbReference type="Proteomes" id="UP000319731"/>
    </source>
</evidence>
<evidence type="ECO:0000259" key="5">
    <source>
        <dbReference type="Pfam" id="PF24842"/>
    </source>
</evidence>
<name>A0A507C2H3_9FUNG</name>
<keyword evidence="2" id="KW-0833">Ubl conjugation pathway</keyword>